<organism evidence="1 2">
    <name type="scientific">Mycena albidolilacea</name>
    <dbReference type="NCBI Taxonomy" id="1033008"/>
    <lineage>
        <taxon>Eukaryota</taxon>
        <taxon>Fungi</taxon>
        <taxon>Dikarya</taxon>
        <taxon>Basidiomycota</taxon>
        <taxon>Agaricomycotina</taxon>
        <taxon>Agaricomycetes</taxon>
        <taxon>Agaricomycetidae</taxon>
        <taxon>Agaricales</taxon>
        <taxon>Marasmiineae</taxon>
        <taxon>Mycenaceae</taxon>
        <taxon>Mycena</taxon>
    </lineage>
</organism>
<evidence type="ECO:0000313" key="1">
    <source>
        <dbReference type="EMBL" id="KAJ7315387.1"/>
    </source>
</evidence>
<gene>
    <name evidence="1" type="ORF">DFH08DRAFT_1040089</name>
</gene>
<reference evidence="1" key="1">
    <citation type="submission" date="2023-03" db="EMBL/GenBank/DDBJ databases">
        <title>Massive genome expansion in bonnet fungi (Mycena s.s.) driven by repeated elements and novel gene families across ecological guilds.</title>
        <authorList>
            <consortium name="Lawrence Berkeley National Laboratory"/>
            <person name="Harder C.B."/>
            <person name="Miyauchi S."/>
            <person name="Viragh M."/>
            <person name="Kuo A."/>
            <person name="Thoen E."/>
            <person name="Andreopoulos B."/>
            <person name="Lu D."/>
            <person name="Skrede I."/>
            <person name="Drula E."/>
            <person name="Henrissat B."/>
            <person name="Morin E."/>
            <person name="Kohler A."/>
            <person name="Barry K."/>
            <person name="LaButti K."/>
            <person name="Morin E."/>
            <person name="Salamov A."/>
            <person name="Lipzen A."/>
            <person name="Mereny Z."/>
            <person name="Hegedus B."/>
            <person name="Baldrian P."/>
            <person name="Stursova M."/>
            <person name="Weitz H."/>
            <person name="Taylor A."/>
            <person name="Grigoriev I.V."/>
            <person name="Nagy L.G."/>
            <person name="Martin F."/>
            <person name="Kauserud H."/>
        </authorList>
    </citation>
    <scope>NUCLEOTIDE SEQUENCE</scope>
    <source>
        <strain evidence="1">CBHHK002</strain>
    </source>
</reference>
<dbReference type="AlphaFoldDB" id="A0AAD6ZCG3"/>
<sequence length="389" mass="44016">MSRRARDIRYPDLTIGPFELQPSNIGRSFRYPPLSKVAKESQPTPANADRDRVKKVLAFINLASERGGRSLLKLEASGNIPELALRLLAAHSERWRAAEFSCDVSNFHHLASAKGKLPSLQYLKLNASGKALETMDIFGVTPNLTSLTISGALIPRNGQTIPPSTPLLHCYRSKAGGSLDGAVLGVGLVTSNTFGHCIEAFDAMLAGLTLPHLQRLTLWIHRVQYPEFRLPWRHAEFLAFSMRSSFHTHLKALHLPHVLITEKELVECLLLQPLLQQLNISDHQRVKYSSEDHILMTSSFFQSLIRTADSMCLVPQLRSLVCHSLLRFDDAVYLKFLLSRLEKGCTFETELFWFPLHSRELCPDVMTQIQELRAQRQLAFSFDEWDYEA</sequence>
<dbReference type="Proteomes" id="UP001218218">
    <property type="component" value="Unassembled WGS sequence"/>
</dbReference>
<proteinExistence type="predicted"/>
<protein>
    <submittedName>
        <fullName evidence="1">Uncharacterized protein</fullName>
    </submittedName>
</protein>
<comment type="caution">
    <text evidence="1">The sequence shown here is derived from an EMBL/GenBank/DDBJ whole genome shotgun (WGS) entry which is preliminary data.</text>
</comment>
<keyword evidence="2" id="KW-1185">Reference proteome</keyword>
<dbReference type="EMBL" id="JARIHO010000062">
    <property type="protein sequence ID" value="KAJ7315387.1"/>
    <property type="molecule type" value="Genomic_DNA"/>
</dbReference>
<evidence type="ECO:0000313" key="2">
    <source>
        <dbReference type="Proteomes" id="UP001218218"/>
    </source>
</evidence>
<name>A0AAD6ZCG3_9AGAR</name>
<dbReference type="SUPFAM" id="SSF52047">
    <property type="entry name" value="RNI-like"/>
    <property type="match status" value="1"/>
</dbReference>
<accession>A0AAD6ZCG3</accession>